<evidence type="ECO:0000256" key="3">
    <source>
        <dbReference type="ARBA" id="ARBA00022723"/>
    </source>
</evidence>
<dbReference type="Pfam" id="PF19086">
    <property type="entry name" value="Terpene_syn_C_2"/>
    <property type="match status" value="1"/>
</dbReference>
<reference evidence="7 8" key="1">
    <citation type="journal article" date="2016" name="Mol. Biol. Evol.">
        <title>Comparative Genomics of Early-Diverging Mushroom-Forming Fungi Provides Insights into the Origins of Lignocellulose Decay Capabilities.</title>
        <authorList>
            <person name="Nagy L.G."/>
            <person name="Riley R."/>
            <person name="Tritt A."/>
            <person name="Adam C."/>
            <person name="Daum C."/>
            <person name="Floudas D."/>
            <person name="Sun H."/>
            <person name="Yadav J.S."/>
            <person name="Pangilinan J."/>
            <person name="Larsson K.H."/>
            <person name="Matsuura K."/>
            <person name="Barry K."/>
            <person name="Labutti K."/>
            <person name="Kuo R."/>
            <person name="Ohm R.A."/>
            <person name="Bhattacharya S.S."/>
            <person name="Shirouzu T."/>
            <person name="Yoshinaga Y."/>
            <person name="Martin F.M."/>
            <person name="Grigoriev I.V."/>
            <person name="Hibbett D.S."/>
        </authorList>
    </citation>
    <scope>NUCLEOTIDE SEQUENCE [LARGE SCALE GENOMIC DNA]</scope>
    <source>
        <strain evidence="7 8">TUFC12733</strain>
    </source>
</reference>
<dbReference type="Gene3D" id="1.10.600.10">
    <property type="entry name" value="Farnesyl Diphosphate Synthase"/>
    <property type="match status" value="1"/>
</dbReference>
<dbReference type="Proteomes" id="UP000076738">
    <property type="component" value="Unassembled WGS sequence"/>
</dbReference>
<evidence type="ECO:0000256" key="6">
    <source>
        <dbReference type="RuleBase" id="RU366034"/>
    </source>
</evidence>
<accession>A0A167KCC8</accession>
<dbReference type="SFLD" id="SFLDS00005">
    <property type="entry name" value="Isoprenoid_Synthase_Type_I"/>
    <property type="match status" value="1"/>
</dbReference>
<keyword evidence="4 6" id="KW-0460">Magnesium</keyword>
<keyword evidence="8" id="KW-1185">Reference proteome</keyword>
<proteinExistence type="inferred from homology"/>
<dbReference type="STRING" id="1330018.A0A167KCC8"/>
<organism evidence="7 8">
    <name type="scientific">Calocera viscosa (strain TUFC12733)</name>
    <dbReference type="NCBI Taxonomy" id="1330018"/>
    <lineage>
        <taxon>Eukaryota</taxon>
        <taxon>Fungi</taxon>
        <taxon>Dikarya</taxon>
        <taxon>Basidiomycota</taxon>
        <taxon>Agaricomycotina</taxon>
        <taxon>Dacrymycetes</taxon>
        <taxon>Dacrymycetales</taxon>
        <taxon>Dacrymycetaceae</taxon>
        <taxon>Calocera</taxon>
    </lineage>
</organism>
<evidence type="ECO:0000256" key="1">
    <source>
        <dbReference type="ARBA" id="ARBA00001946"/>
    </source>
</evidence>
<dbReference type="GO" id="GO:0008299">
    <property type="term" value="P:isoprenoid biosynthetic process"/>
    <property type="evidence" value="ECO:0007669"/>
    <property type="project" value="UniProtKB-ARBA"/>
</dbReference>
<dbReference type="InterPro" id="IPR008949">
    <property type="entry name" value="Isoprenoid_synthase_dom_sf"/>
</dbReference>
<evidence type="ECO:0000256" key="5">
    <source>
        <dbReference type="ARBA" id="ARBA00023239"/>
    </source>
</evidence>
<dbReference type="EMBL" id="KV417294">
    <property type="protein sequence ID" value="KZO94494.1"/>
    <property type="molecule type" value="Genomic_DNA"/>
</dbReference>
<evidence type="ECO:0000313" key="7">
    <source>
        <dbReference type="EMBL" id="KZO94494.1"/>
    </source>
</evidence>
<protein>
    <recommendedName>
        <fullName evidence="6">Terpene synthase</fullName>
        <ecNumber evidence="6">4.2.3.-</ecNumber>
    </recommendedName>
</protein>
<dbReference type="GO" id="GO:0010333">
    <property type="term" value="F:terpene synthase activity"/>
    <property type="evidence" value="ECO:0007669"/>
    <property type="project" value="InterPro"/>
</dbReference>
<dbReference type="SFLD" id="SFLDG01020">
    <property type="entry name" value="Terpene_Cyclase_Like_2"/>
    <property type="match status" value="1"/>
</dbReference>
<comment type="similarity">
    <text evidence="2 6">Belongs to the terpene synthase family.</text>
</comment>
<dbReference type="AlphaFoldDB" id="A0A167KCC8"/>
<name>A0A167KCC8_CALVF</name>
<dbReference type="EC" id="4.2.3.-" evidence="6"/>
<sequence length="349" mass="39700">MTNSTTRQTVILPDLLKMCNVFPFGVNPLAHIIGPATDRWLEAPGSLTNAKARVAQAGLKAGLRMAMCLPWCNDVEKLQVAADFDNYLFHLDDLTDEMDLKDVGAVVEAVMGVIREPELWTRKIERGEAHAISVLMHEIWQRFIRGCGPGVRKRFERTFYNTALAAVEEARMRKKRTVPSFGEFVVRRRDNSAVRPSFALIEYGRGIELPQNVLNHPVIRDLEDAAVDLVSWANDVYSFPKEYACSDTHNLVIVLLYQKSLSVQGAMDYSGELFQQRIDEYLALKAKLPSWGPEIDKAVELYVEGMEYWISGSAEWHFWSKRYFGDEAMLVKATRVTSFEHPKLRARLA</sequence>
<gene>
    <name evidence="7" type="ORF">CALVIDRAFT_546272</name>
</gene>
<dbReference type="GO" id="GO:0046872">
    <property type="term" value="F:metal ion binding"/>
    <property type="evidence" value="ECO:0007669"/>
    <property type="project" value="UniProtKB-KW"/>
</dbReference>
<evidence type="ECO:0000256" key="2">
    <source>
        <dbReference type="ARBA" id="ARBA00006333"/>
    </source>
</evidence>
<keyword evidence="3 6" id="KW-0479">Metal-binding</keyword>
<keyword evidence="5 6" id="KW-0456">Lyase</keyword>
<dbReference type="OrthoDB" id="2861623at2759"/>
<evidence type="ECO:0000313" key="8">
    <source>
        <dbReference type="Proteomes" id="UP000076738"/>
    </source>
</evidence>
<dbReference type="PANTHER" id="PTHR35201">
    <property type="entry name" value="TERPENE SYNTHASE"/>
    <property type="match status" value="1"/>
</dbReference>
<dbReference type="SUPFAM" id="SSF48576">
    <property type="entry name" value="Terpenoid synthases"/>
    <property type="match status" value="1"/>
</dbReference>
<evidence type="ECO:0000256" key="4">
    <source>
        <dbReference type="ARBA" id="ARBA00022842"/>
    </source>
</evidence>
<comment type="cofactor">
    <cofactor evidence="1 6">
        <name>Mg(2+)</name>
        <dbReference type="ChEBI" id="CHEBI:18420"/>
    </cofactor>
</comment>
<dbReference type="InterPro" id="IPR034686">
    <property type="entry name" value="Terpene_cyclase-like_2"/>
</dbReference>
<dbReference type="PANTHER" id="PTHR35201:SF4">
    <property type="entry name" value="BETA-PINACENE SYNTHASE-RELATED"/>
    <property type="match status" value="1"/>
</dbReference>